<evidence type="ECO:0000256" key="5">
    <source>
        <dbReference type="ARBA" id="ARBA00022692"/>
    </source>
</evidence>
<evidence type="ECO:0000256" key="6">
    <source>
        <dbReference type="ARBA" id="ARBA00022989"/>
    </source>
</evidence>
<feature type="transmembrane region" description="Helical" evidence="9">
    <location>
        <begin position="421"/>
        <end position="439"/>
    </location>
</feature>
<feature type="domain" description="Glycosyltransferase RgtA/B/C/D-like" evidence="10">
    <location>
        <begin position="152"/>
        <end position="300"/>
    </location>
</feature>
<dbReference type="InterPro" id="IPR050297">
    <property type="entry name" value="LipidA_mod_glycosyltrf_83"/>
</dbReference>
<dbReference type="InterPro" id="IPR038731">
    <property type="entry name" value="RgtA/B/C-like"/>
</dbReference>
<dbReference type="EMBL" id="QJVJ01000009">
    <property type="protein sequence ID" value="PYI52600.1"/>
    <property type="molecule type" value="Genomic_DNA"/>
</dbReference>
<feature type="transmembrane region" description="Helical" evidence="9">
    <location>
        <begin position="445"/>
        <end position="462"/>
    </location>
</feature>
<evidence type="ECO:0000256" key="3">
    <source>
        <dbReference type="ARBA" id="ARBA00022676"/>
    </source>
</evidence>
<keyword evidence="2" id="KW-1003">Cell membrane</keyword>
<dbReference type="PANTHER" id="PTHR33908:SF11">
    <property type="entry name" value="MEMBRANE PROTEIN"/>
    <property type="match status" value="1"/>
</dbReference>
<protein>
    <recommendedName>
        <fullName evidence="10">Glycosyltransferase RgtA/B/C/D-like domain-containing protein</fullName>
    </recommendedName>
</protein>
<feature type="transmembrane region" description="Helical" evidence="9">
    <location>
        <begin position="90"/>
        <end position="110"/>
    </location>
</feature>
<reference evidence="11 12" key="1">
    <citation type="submission" date="2018-05" db="EMBL/GenBank/DDBJ databases">
        <title>Paenibacillus flagellatus sp. nov., isolated from selenium mineral soil.</title>
        <authorList>
            <person name="Dai X."/>
        </authorList>
    </citation>
    <scope>NUCLEOTIDE SEQUENCE [LARGE SCALE GENOMIC DNA]</scope>
    <source>
        <strain evidence="11 12">DXL2</strain>
    </source>
</reference>
<dbReference type="Proteomes" id="UP000247476">
    <property type="component" value="Unassembled WGS sequence"/>
</dbReference>
<evidence type="ECO:0000256" key="1">
    <source>
        <dbReference type="ARBA" id="ARBA00004651"/>
    </source>
</evidence>
<feature type="transmembrane region" description="Helical" evidence="9">
    <location>
        <begin position="145"/>
        <end position="162"/>
    </location>
</feature>
<keyword evidence="3" id="KW-0328">Glycosyltransferase</keyword>
<feature type="compositionally biased region" description="Polar residues" evidence="8">
    <location>
        <begin position="1"/>
        <end position="14"/>
    </location>
</feature>
<evidence type="ECO:0000256" key="8">
    <source>
        <dbReference type="SAM" id="MobiDB-lite"/>
    </source>
</evidence>
<feature type="transmembrane region" description="Helical" evidence="9">
    <location>
        <begin position="199"/>
        <end position="218"/>
    </location>
</feature>
<dbReference type="GO" id="GO:0016763">
    <property type="term" value="F:pentosyltransferase activity"/>
    <property type="evidence" value="ECO:0007669"/>
    <property type="project" value="TreeGrafter"/>
</dbReference>
<feature type="transmembrane region" description="Helical" evidence="9">
    <location>
        <begin position="61"/>
        <end position="83"/>
    </location>
</feature>
<dbReference type="GO" id="GO:0009103">
    <property type="term" value="P:lipopolysaccharide biosynthetic process"/>
    <property type="evidence" value="ECO:0007669"/>
    <property type="project" value="UniProtKB-ARBA"/>
</dbReference>
<dbReference type="RefSeq" id="WP_110841969.1">
    <property type="nucleotide sequence ID" value="NZ_QJVJ01000009.1"/>
</dbReference>
<dbReference type="GO" id="GO:0005886">
    <property type="term" value="C:plasma membrane"/>
    <property type="evidence" value="ECO:0007669"/>
    <property type="project" value="UniProtKB-SubCell"/>
</dbReference>
<evidence type="ECO:0000313" key="11">
    <source>
        <dbReference type="EMBL" id="PYI52600.1"/>
    </source>
</evidence>
<accession>A0A2V5KEX9</accession>
<feature type="transmembrane region" description="Helical" evidence="9">
    <location>
        <begin position="31"/>
        <end position="49"/>
    </location>
</feature>
<feature type="transmembrane region" description="Helical" evidence="9">
    <location>
        <begin position="225"/>
        <end position="248"/>
    </location>
</feature>
<feature type="region of interest" description="Disordered" evidence="8">
    <location>
        <begin position="1"/>
        <end position="21"/>
    </location>
</feature>
<evidence type="ECO:0000256" key="7">
    <source>
        <dbReference type="ARBA" id="ARBA00023136"/>
    </source>
</evidence>
<evidence type="ECO:0000256" key="4">
    <source>
        <dbReference type="ARBA" id="ARBA00022679"/>
    </source>
</evidence>
<dbReference type="Pfam" id="PF13231">
    <property type="entry name" value="PMT_2"/>
    <property type="match status" value="1"/>
</dbReference>
<evidence type="ECO:0000259" key="10">
    <source>
        <dbReference type="Pfam" id="PF13231"/>
    </source>
</evidence>
<organism evidence="11 12">
    <name type="scientific">Paenibacillus flagellatus</name>
    <dbReference type="NCBI Taxonomy" id="2211139"/>
    <lineage>
        <taxon>Bacteria</taxon>
        <taxon>Bacillati</taxon>
        <taxon>Bacillota</taxon>
        <taxon>Bacilli</taxon>
        <taxon>Bacillales</taxon>
        <taxon>Paenibacillaceae</taxon>
        <taxon>Paenibacillus</taxon>
    </lineage>
</organism>
<dbReference type="PANTHER" id="PTHR33908">
    <property type="entry name" value="MANNOSYLTRANSFERASE YKCB-RELATED"/>
    <property type="match status" value="1"/>
</dbReference>
<dbReference type="OrthoDB" id="2787520at2"/>
<feature type="transmembrane region" description="Helical" evidence="9">
    <location>
        <begin position="260"/>
        <end position="279"/>
    </location>
</feature>
<keyword evidence="6 9" id="KW-1133">Transmembrane helix</keyword>
<keyword evidence="7 9" id="KW-0472">Membrane</keyword>
<evidence type="ECO:0000313" key="12">
    <source>
        <dbReference type="Proteomes" id="UP000247476"/>
    </source>
</evidence>
<feature type="transmembrane region" description="Helical" evidence="9">
    <location>
        <begin position="474"/>
        <end position="491"/>
    </location>
</feature>
<keyword evidence="4" id="KW-0808">Transferase</keyword>
<evidence type="ECO:0000256" key="9">
    <source>
        <dbReference type="SAM" id="Phobius"/>
    </source>
</evidence>
<keyword evidence="12" id="KW-1185">Reference proteome</keyword>
<evidence type="ECO:0000256" key="2">
    <source>
        <dbReference type="ARBA" id="ARBA00022475"/>
    </source>
</evidence>
<keyword evidence="5 9" id="KW-0812">Transmembrane</keyword>
<name>A0A2V5KEX9_9BACL</name>
<feature type="transmembrane region" description="Helical" evidence="9">
    <location>
        <begin position="174"/>
        <end position="193"/>
    </location>
</feature>
<dbReference type="AlphaFoldDB" id="A0A2V5KEX9"/>
<sequence>MMSNQTIADRTTTPPDEALPVRTAPGTGAHVLTRVLAVFGVALFGWMLWHSAANTAVFFDGGWTIALAMLGSIAAALLLTSVADRWMKRLPFVAVLLLATVGLRLAWVLAVDTQPVSDFLDMYAAGVSAANGDVSFGTNDYFSRWVYQLGFAFYEALLIKLFGNSLLMLKLFNIAFQAGTALVIYRTAALAFNDTCGKMAALLYALYVPNILMCSVLTNQHVSTFLYFLGLMLLIGRSFSGKAGWLFVGLCFGVGNLMRPLGSFFLLGFVAYVVLIRLVPSIRERKWPALAAKTIGVLAVYWLVQQGASFALVQSGVTPYPLSSQEPYWKFMIGLNPQTNGGWSYEDTLYVLQFPLGEERNRAELELLKERLRDKRQVAELFVSKTKTMWGADDSAPLWSMPDQDRPALQKKLIRAERIEYLTMALFGLIAMAVLAIRGRGSPEASLYMLLLLGYAALHVVIEVQTRYRFDIMPCVFVLQSFGLYAAYAVFKRRWGVSAAGG</sequence>
<comment type="caution">
    <text evidence="11">The sequence shown here is derived from an EMBL/GenBank/DDBJ whole genome shotgun (WGS) entry which is preliminary data.</text>
</comment>
<gene>
    <name evidence="11" type="ORF">DLM86_20740</name>
</gene>
<proteinExistence type="predicted"/>
<comment type="subcellular location">
    <subcellularLocation>
        <location evidence="1">Cell membrane</location>
        <topology evidence="1">Multi-pass membrane protein</topology>
    </subcellularLocation>
</comment>